<dbReference type="EMBL" id="BAHC01000001">
    <property type="protein sequence ID" value="GAB88090.1"/>
    <property type="molecule type" value="Genomic_DNA"/>
</dbReference>
<dbReference type="Proteomes" id="UP000008363">
    <property type="component" value="Unassembled WGS sequence"/>
</dbReference>
<gene>
    <name evidence="9" type="ORF">GORHZ_001_00220</name>
</gene>
<evidence type="ECO:0000256" key="6">
    <source>
        <dbReference type="ARBA" id="ARBA00022989"/>
    </source>
</evidence>
<keyword evidence="4" id="KW-1003">Cell membrane</keyword>
<feature type="transmembrane region" description="Helical" evidence="8">
    <location>
        <begin position="92"/>
        <end position="111"/>
    </location>
</feature>
<evidence type="ECO:0000313" key="9">
    <source>
        <dbReference type="EMBL" id="GAB88090.1"/>
    </source>
</evidence>
<organism evidence="9 10">
    <name type="scientific">Gordonia rhizosphera NBRC 16068</name>
    <dbReference type="NCBI Taxonomy" id="1108045"/>
    <lineage>
        <taxon>Bacteria</taxon>
        <taxon>Bacillati</taxon>
        <taxon>Actinomycetota</taxon>
        <taxon>Actinomycetes</taxon>
        <taxon>Mycobacteriales</taxon>
        <taxon>Gordoniaceae</taxon>
        <taxon>Gordonia</taxon>
    </lineage>
</organism>
<dbReference type="SUPFAM" id="SSF81345">
    <property type="entry name" value="ABC transporter involved in vitamin B12 uptake, BtuC"/>
    <property type="match status" value="1"/>
</dbReference>
<keyword evidence="7 8" id="KW-0472">Membrane</keyword>
<evidence type="ECO:0000256" key="4">
    <source>
        <dbReference type="ARBA" id="ARBA00022475"/>
    </source>
</evidence>
<feature type="transmembrane region" description="Helical" evidence="8">
    <location>
        <begin position="117"/>
        <end position="140"/>
    </location>
</feature>
<feature type="transmembrane region" description="Helical" evidence="8">
    <location>
        <begin position="63"/>
        <end position="80"/>
    </location>
</feature>
<evidence type="ECO:0000256" key="3">
    <source>
        <dbReference type="ARBA" id="ARBA00022448"/>
    </source>
</evidence>
<evidence type="ECO:0000256" key="1">
    <source>
        <dbReference type="ARBA" id="ARBA00004651"/>
    </source>
</evidence>
<keyword evidence="10" id="KW-1185">Reference proteome</keyword>
<dbReference type="Pfam" id="PF01032">
    <property type="entry name" value="FecCD"/>
    <property type="match status" value="1"/>
</dbReference>
<feature type="non-terminal residue" evidence="9">
    <location>
        <position position="267"/>
    </location>
</feature>
<reference evidence="9 10" key="1">
    <citation type="submission" date="2012-08" db="EMBL/GenBank/DDBJ databases">
        <title>Whole genome shotgun sequence of Gordonia rhizosphera NBRC 16068.</title>
        <authorList>
            <person name="Takarada H."/>
            <person name="Isaki S."/>
            <person name="Hosoyama A."/>
            <person name="Tsuchikane K."/>
            <person name="Katsumata H."/>
            <person name="Baba S."/>
            <person name="Ohji S."/>
            <person name="Yamazaki S."/>
            <person name="Fujita N."/>
        </authorList>
    </citation>
    <scope>NUCLEOTIDE SEQUENCE [LARGE SCALE GENOMIC DNA]</scope>
    <source>
        <strain evidence="9 10">NBRC 16068</strain>
    </source>
</reference>
<keyword evidence="5 8" id="KW-0812">Transmembrane</keyword>
<dbReference type="GO" id="GO:0005886">
    <property type="term" value="C:plasma membrane"/>
    <property type="evidence" value="ECO:0007669"/>
    <property type="project" value="UniProtKB-SubCell"/>
</dbReference>
<comment type="caution">
    <text evidence="9">The sequence shown here is derived from an EMBL/GenBank/DDBJ whole genome shotgun (WGS) entry which is preliminary data.</text>
</comment>
<dbReference type="InterPro" id="IPR000522">
    <property type="entry name" value="ABC_transptr_permease_BtuC"/>
</dbReference>
<comment type="similarity">
    <text evidence="2">Belongs to the binding-protein-dependent transport system permease family. FecCD subfamily.</text>
</comment>
<dbReference type="Gene3D" id="1.10.3470.10">
    <property type="entry name" value="ABC transporter involved in vitamin B12 uptake, BtuC"/>
    <property type="match status" value="1"/>
</dbReference>
<keyword evidence="6 8" id="KW-1133">Transmembrane helix</keyword>
<name>K6VMF0_9ACTN</name>
<dbReference type="PANTHER" id="PTHR30472">
    <property type="entry name" value="FERRIC ENTEROBACTIN TRANSPORT SYSTEM PERMEASE PROTEIN"/>
    <property type="match status" value="1"/>
</dbReference>
<dbReference type="PANTHER" id="PTHR30472:SF1">
    <property type="entry name" value="FE(3+) DICITRATE TRANSPORT SYSTEM PERMEASE PROTEIN FECC-RELATED"/>
    <property type="match status" value="1"/>
</dbReference>
<evidence type="ECO:0000313" key="10">
    <source>
        <dbReference type="Proteomes" id="UP000008363"/>
    </source>
</evidence>
<keyword evidence="3" id="KW-0813">Transport</keyword>
<evidence type="ECO:0000256" key="7">
    <source>
        <dbReference type="ARBA" id="ARBA00023136"/>
    </source>
</evidence>
<evidence type="ECO:0000256" key="2">
    <source>
        <dbReference type="ARBA" id="ARBA00007935"/>
    </source>
</evidence>
<dbReference type="eggNOG" id="COG0609">
    <property type="taxonomic scope" value="Bacteria"/>
</dbReference>
<comment type="subcellular location">
    <subcellularLocation>
        <location evidence="1">Cell membrane</location>
        <topology evidence="1">Multi-pass membrane protein</topology>
    </subcellularLocation>
</comment>
<dbReference type="STRING" id="1108045.GORHZ_001_00220"/>
<dbReference type="GO" id="GO:0033214">
    <property type="term" value="P:siderophore-iron import into cell"/>
    <property type="evidence" value="ECO:0007669"/>
    <property type="project" value="TreeGrafter"/>
</dbReference>
<dbReference type="RefSeq" id="WP_006329084.1">
    <property type="nucleotide sequence ID" value="NZ_BAHC01000001.1"/>
</dbReference>
<feature type="transmembrane region" description="Helical" evidence="8">
    <location>
        <begin position="237"/>
        <end position="263"/>
    </location>
</feature>
<dbReference type="AlphaFoldDB" id="K6VMF0"/>
<protein>
    <submittedName>
        <fullName evidence="9">Putative ABC transporter permease protein</fullName>
    </submittedName>
</protein>
<feature type="transmembrane region" description="Helical" evidence="8">
    <location>
        <begin position="147"/>
        <end position="172"/>
    </location>
</feature>
<dbReference type="GO" id="GO:0022857">
    <property type="term" value="F:transmembrane transporter activity"/>
    <property type="evidence" value="ECO:0007669"/>
    <property type="project" value="InterPro"/>
</dbReference>
<accession>K6VMF0</accession>
<evidence type="ECO:0000256" key="8">
    <source>
        <dbReference type="SAM" id="Phobius"/>
    </source>
</evidence>
<dbReference type="InterPro" id="IPR037294">
    <property type="entry name" value="ABC_BtuC-like"/>
</dbReference>
<evidence type="ECO:0000256" key="5">
    <source>
        <dbReference type="ARBA" id="ARBA00022692"/>
    </source>
</evidence>
<proteinExistence type="inferred from homology"/>
<feature type="transmembrane region" description="Helical" evidence="8">
    <location>
        <begin position="192"/>
        <end position="217"/>
    </location>
</feature>
<dbReference type="OrthoDB" id="9782305at2"/>
<sequence>MRRWTGFLLLIAVLVVSVMASVAIGTRYLPLAEVVDALLPYRDPASMSADAVGIVRELRIPRTALGLIVGLAIGAAGALAQGHTRNPLADPGMLGVNAGAACAVVIGVYVLGIQGPVAFMLCGLIGALIASAAVFGLASLSGAGPLTLILAGTGLSALLLAITSGIVLSDSVTLDAWRFWNVGSTAGRGMDVFWAGLPFIAVGLLLALGSGFFLNVLGLGDDMTKSLGSRVMVIRAVGIGAITLLIGAATAACGPITFLGLVVPHLA</sequence>